<dbReference type="Proteomes" id="UP000325286">
    <property type="component" value="Chromosome"/>
</dbReference>
<proteinExistence type="predicted"/>
<reference evidence="1 2" key="1">
    <citation type="submission" date="2019-08" db="EMBL/GenBank/DDBJ databases">
        <title>Deep-cultivation of Planctomycetes and their phenomic and genomic characterization uncovers novel biology.</title>
        <authorList>
            <person name="Wiegand S."/>
            <person name="Jogler M."/>
            <person name="Boedeker C."/>
            <person name="Pinto D."/>
            <person name="Vollmers J."/>
            <person name="Rivas-Marin E."/>
            <person name="Kohn T."/>
            <person name="Peeters S.H."/>
            <person name="Heuer A."/>
            <person name="Rast P."/>
            <person name="Oberbeckmann S."/>
            <person name="Bunk B."/>
            <person name="Jeske O."/>
            <person name="Meyerdierks A."/>
            <person name="Storesund J.E."/>
            <person name="Kallscheuer N."/>
            <person name="Luecker S."/>
            <person name="Lage O.M."/>
            <person name="Pohl T."/>
            <person name="Merkel B.J."/>
            <person name="Hornburger P."/>
            <person name="Mueller R.-W."/>
            <person name="Bruemmer F."/>
            <person name="Labrenz M."/>
            <person name="Spormann A.M."/>
            <person name="Op den Camp H."/>
            <person name="Overmann J."/>
            <person name="Amann R."/>
            <person name="Jetten M.S.M."/>
            <person name="Mascher T."/>
            <person name="Medema M.H."/>
            <person name="Devos D.P."/>
            <person name="Kaster A.-K."/>
            <person name="Ovreas L."/>
            <person name="Rohde M."/>
            <person name="Galperin M.Y."/>
            <person name="Jogler C."/>
        </authorList>
    </citation>
    <scope>NUCLEOTIDE SEQUENCE [LARGE SCALE GENOMIC DNA]</scope>
    <source>
        <strain evidence="1 2">UC8</strain>
    </source>
</reference>
<organism evidence="1 2">
    <name type="scientific">Roseimaritima ulvae</name>
    <dbReference type="NCBI Taxonomy" id="980254"/>
    <lineage>
        <taxon>Bacteria</taxon>
        <taxon>Pseudomonadati</taxon>
        <taxon>Planctomycetota</taxon>
        <taxon>Planctomycetia</taxon>
        <taxon>Pirellulales</taxon>
        <taxon>Pirellulaceae</taxon>
        <taxon>Roseimaritima</taxon>
    </lineage>
</organism>
<evidence type="ECO:0000313" key="2">
    <source>
        <dbReference type="Proteomes" id="UP000325286"/>
    </source>
</evidence>
<dbReference type="KEGG" id="rul:UC8_00810"/>
<gene>
    <name evidence="1" type="ORF">UC8_00810</name>
</gene>
<dbReference type="AlphaFoldDB" id="A0A5B9QGH4"/>
<name>A0A5B9QGH4_9BACT</name>
<dbReference type="EMBL" id="CP042914">
    <property type="protein sequence ID" value="QEG38128.1"/>
    <property type="molecule type" value="Genomic_DNA"/>
</dbReference>
<sequence>MNNKPTSDDSRPLEITGDAAAPVPSFSCLVYVRKNEDGTVSGRVANLDGIEASGAGERDVLVKLTGEFKSRVAELMSAGKDVPWIEPPREREENEQIRRIPMHL</sequence>
<evidence type="ECO:0000313" key="1">
    <source>
        <dbReference type="EMBL" id="QEG38128.1"/>
    </source>
</evidence>
<dbReference type="OrthoDB" id="283927at2"/>
<accession>A0A5B9QGH4</accession>
<protein>
    <submittedName>
        <fullName evidence="1">Uncharacterized protein</fullName>
    </submittedName>
</protein>
<keyword evidence="2" id="KW-1185">Reference proteome</keyword>
<dbReference type="RefSeq" id="WP_084427045.1">
    <property type="nucleotide sequence ID" value="NZ_CP042914.1"/>
</dbReference>